<reference evidence="2 3" key="1">
    <citation type="submission" date="2016-10" db="EMBL/GenBank/DDBJ databases">
        <authorList>
            <person name="de Groot N.N."/>
        </authorList>
    </citation>
    <scope>NUCLEOTIDE SEQUENCE [LARGE SCALE GENOMIC DNA]</scope>
    <source>
        <strain evidence="2 3">DSM 44945</strain>
    </source>
</reference>
<name>A0A1I2N4E6_9BACL</name>
<organism evidence="2 3">
    <name type="scientific">Planifilum fulgidum</name>
    <dbReference type="NCBI Taxonomy" id="201973"/>
    <lineage>
        <taxon>Bacteria</taxon>
        <taxon>Bacillati</taxon>
        <taxon>Bacillota</taxon>
        <taxon>Bacilli</taxon>
        <taxon>Bacillales</taxon>
        <taxon>Thermoactinomycetaceae</taxon>
        <taxon>Planifilum</taxon>
    </lineage>
</organism>
<accession>A0A1I2N4E6</accession>
<keyword evidence="3" id="KW-1185">Reference proteome</keyword>
<gene>
    <name evidence="2" type="ORF">SAMN04488025_11144</name>
</gene>
<keyword evidence="1" id="KW-0472">Membrane</keyword>
<keyword evidence="1" id="KW-0812">Transmembrane</keyword>
<dbReference type="EMBL" id="FOOK01000011">
    <property type="protein sequence ID" value="SFF98652.1"/>
    <property type="molecule type" value="Genomic_DNA"/>
</dbReference>
<feature type="transmembrane region" description="Helical" evidence="1">
    <location>
        <begin position="37"/>
        <end position="56"/>
    </location>
</feature>
<evidence type="ECO:0000256" key="1">
    <source>
        <dbReference type="SAM" id="Phobius"/>
    </source>
</evidence>
<sequence>MWRSKHGLALVLALGLLLMAVPRLPVALEADADSVFALSWLALALLVIAANWRMVLQGDEERERRSEWERRLRWLEAQRKQRRFETGTRQRRRLFS</sequence>
<dbReference type="RefSeq" id="WP_143085277.1">
    <property type="nucleotide sequence ID" value="NZ_FOOK01000011.1"/>
</dbReference>
<evidence type="ECO:0000313" key="3">
    <source>
        <dbReference type="Proteomes" id="UP000198661"/>
    </source>
</evidence>
<dbReference type="OrthoDB" id="2991584at2"/>
<keyword evidence="1" id="KW-1133">Transmembrane helix</keyword>
<evidence type="ECO:0000313" key="2">
    <source>
        <dbReference type="EMBL" id="SFF98652.1"/>
    </source>
</evidence>
<dbReference type="STRING" id="201973.SAMN04488025_11144"/>
<protein>
    <submittedName>
        <fullName evidence="2">Uncharacterized protein</fullName>
    </submittedName>
</protein>
<dbReference type="Proteomes" id="UP000198661">
    <property type="component" value="Unassembled WGS sequence"/>
</dbReference>
<proteinExistence type="predicted"/>
<dbReference type="AlphaFoldDB" id="A0A1I2N4E6"/>